<dbReference type="SUPFAM" id="SSF49503">
    <property type="entry name" value="Cupredoxins"/>
    <property type="match status" value="3"/>
</dbReference>
<feature type="transmembrane region" description="Helical" evidence="13">
    <location>
        <begin position="436"/>
        <end position="454"/>
    </location>
</feature>
<evidence type="ECO:0000256" key="13">
    <source>
        <dbReference type="SAM" id="Phobius"/>
    </source>
</evidence>
<sequence length="906" mass="94724">MSQSVRPPRAWAWRHAPTFAWLAISLVFTVIHPFVERGTWLIVHGLLLGALGHAILVWSTHFTQALLKTPEHLDPRARQTERLIAYHLGVALVLTGVGIGLPVLTVPGAVLVGGAVAWHLIALITRLRKALPGRFTGSVHYYVVAAAMLPIGATFGALLALTPAGPAHNRLLAAHMALNVLGWIGLTLTGTLVTFWPTLLRARMHERAQRRANRALPVLVSGIVLVTAGALLGRHEPVIAGLAVYLLGLTWWGSALAAPWRARPPREFAPWSVAAALMWLVGGLIWLTASVSTEGGRASLAAGYNPLLSILVAGVAAQVLIGALSFLLPAIGGGGPAVVRAAAAPLERFATTRIVLLNVGLFLCLLPLPSVARVVVSLIAWVAWTAFLPLAWLSRREAARVRALPVAERSPAAKSTETPEAAVGTAHRPGWSAPQFAGSLAALALAIATVLAAGQVSPVASPSANGSAATATASGETTRVTVEMTADMRFVPDSVEVPAGNTLVIELVNTDTTTQHDLVLDTGTRSERVAPGGRSTFEAGVITGDVTGWCDLIGHRQAGMTFAIKTTGGASSTNPEGTVGATQAEPAPGGHAGHSAAASAGPTGAAADLDFARKPAADFTARDAALPPLPKSNGPTTHTLTMRMQEVELEVAPGVRQTMWTFNGTAPGPTLHGRIGDVFEITLINEGTMGHSVDFHAGDVAPDAPMRTIPPGESLVYRFTAKRAGIWMYHCGTAPMTAHIAAGMAGAVVIEPEDLPAVDRSYVLTQAELYLGAQGGAVDTDKLAAEKPDAVAFNGYANQYVHRPLPAKVGETVRFWVLDIGPNRATSFHVVGGQFDTVWHEGAYLLRDGKGALSDSSTNGSQALGLQAAQGGFVEMTPVEAGHYAFVSHAMIDAERGAKGILQVTD</sequence>
<keyword evidence="13" id="KW-1133">Transmembrane helix</keyword>
<dbReference type="InterPro" id="IPR028096">
    <property type="entry name" value="EfeO_Cupredoxin"/>
</dbReference>
<proteinExistence type="inferred from homology"/>
<feature type="domain" description="EfeO-type cupredoxin-like" evidence="15">
    <location>
        <begin position="471"/>
        <end position="538"/>
    </location>
</feature>
<feature type="region of interest" description="Disordered" evidence="12">
    <location>
        <begin position="567"/>
        <end position="604"/>
    </location>
</feature>
<evidence type="ECO:0000256" key="11">
    <source>
        <dbReference type="ARBA" id="ARBA00049340"/>
    </source>
</evidence>
<feature type="transmembrane region" description="Helical" evidence="13">
    <location>
        <begin position="349"/>
        <end position="368"/>
    </location>
</feature>
<keyword evidence="9" id="KW-0560">Oxidoreductase</keyword>
<evidence type="ECO:0000256" key="10">
    <source>
        <dbReference type="ARBA" id="ARBA00023008"/>
    </source>
</evidence>
<organism evidence="16 17">
    <name type="scientific">Mobilicoccus caccae</name>
    <dbReference type="NCBI Taxonomy" id="1859295"/>
    <lineage>
        <taxon>Bacteria</taxon>
        <taxon>Bacillati</taxon>
        <taxon>Actinomycetota</taxon>
        <taxon>Actinomycetes</taxon>
        <taxon>Micrococcales</taxon>
        <taxon>Dermatophilaceae</taxon>
        <taxon>Mobilicoccus</taxon>
    </lineage>
</organism>
<dbReference type="EC" id="1.7.2.1" evidence="5"/>
<name>A0ABQ6IW23_9MICO</name>
<evidence type="ECO:0000256" key="5">
    <source>
        <dbReference type="ARBA" id="ARBA00011882"/>
    </source>
</evidence>
<dbReference type="EMBL" id="BSUO01000001">
    <property type="protein sequence ID" value="GMA41266.1"/>
    <property type="molecule type" value="Genomic_DNA"/>
</dbReference>
<evidence type="ECO:0000256" key="7">
    <source>
        <dbReference type="ARBA" id="ARBA00022723"/>
    </source>
</evidence>
<keyword evidence="7" id="KW-0479">Metal-binding</keyword>
<dbReference type="PANTHER" id="PTHR11709:SF394">
    <property type="entry name" value="FI03373P-RELATED"/>
    <property type="match status" value="1"/>
</dbReference>
<feature type="transmembrane region" description="Helical" evidence="13">
    <location>
        <begin position="268"/>
        <end position="287"/>
    </location>
</feature>
<dbReference type="InterPro" id="IPR011707">
    <property type="entry name" value="Cu-oxidase-like_N"/>
</dbReference>
<dbReference type="Pfam" id="PF13473">
    <property type="entry name" value="Cupredoxin_1"/>
    <property type="match status" value="1"/>
</dbReference>
<feature type="transmembrane region" description="Helical" evidence="13">
    <location>
        <begin position="238"/>
        <end position="256"/>
    </location>
</feature>
<keyword evidence="10" id="KW-0186">Copper</keyword>
<feature type="transmembrane region" description="Helical" evidence="13">
    <location>
        <begin position="83"/>
        <end position="103"/>
    </location>
</feature>
<dbReference type="RefSeq" id="WP_284304827.1">
    <property type="nucleotide sequence ID" value="NZ_BSUO01000001.1"/>
</dbReference>
<feature type="transmembrane region" description="Helical" evidence="13">
    <location>
        <begin position="212"/>
        <end position="232"/>
    </location>
</feature>
<dbReference type="Proteomes" id="UP001157126">
    <property type="component" value="Unassembled WGS sequence"/>
</dbReference>
<feature type="domain" description="Plastocyanin-like" evidence="14">
    <location>
        <begin position="645"/>
        <end position="753"/>
    </location>
</feature>
<evidence type="ECO:0000259" key="15">
    <source>
        <dbReference type="Pfam" id="PF13473"/>
    </source>
</evidence>
<comment type="caution">
    <text evidence="16">The sequence shown here is derived from an EMBL/GenBank/DDBJ whole genome shotgun (WGS) entry which is preliminary data.</text>
</comment>
<dbReference type="CDD" id="cd11020">
    <property type="entry name" value="CuRO_1_CuNIR"/>
    <property type="match status" value="1"/>
</dbReference>
<protein>
    <recommendedName>
        <fullName evidence="6">Copper-containing nitrite reductase</fullName>
        <ecNumber evidence="5">1.7.2.1</ecNumber>
    </recommendedName>
</protein>
<reference evidence="17" key="1">
    <citation type="journal article" date="2019" name="Int. J. Syst. Evol. Microbiol.">
        <title>The Global Catalogue of Microorganisms (GCM) 10K type strain sequencing project: providing services to taxonomists for standard genome sequencing and annotation.</title>
        <authorList>
            <consortium name="The Broad Institute Genomics Platform"/>
            <consortium name="The Broad Institute Genome Sequencing Center for Infectious Disease"/>
            <person name="Wu L."/>
            <person name="Ma J."/>
        </authorList>
    </citation>
    <scope>NUCLEOTIDE SEQUENCE [LARGE SCALE GENOMIC DNA]</scope>
    <source>
        <strain evidence="17">NBRC 113072</strain>
    </source>
</reference>
<keyword evidence="17" id="KW-1185">Reference proteome</keyword>
<evidence type="ECO:0000256" key="6">
    <source>
        <dbReference type="ARBA" id="ARBA00017290"/>
    </source>
</evidence>
<dbReference type="Gene3D" id="2.60.40.420">
    <property type="entry name" value="Cupredoxins - blue copper proteins"/>
    <property type="match status" value="3"/>
</dbReference>
<comment type="similarity">
    <text evidence="3">Belongs to the multicopper oxidase family.</text>
</comment>
<feature type="transmembrane region" description="Helical" evidence="13">
    <location>
        <begin position="12"/>
        <end position="35"/>
    </location>
</feature>
<gene>
    <name evidence="16" type="ORF">GCM10025883_33110</name>
</gene>
<evidence type="ECO:0000313" key="16">
    <source>
        <dbReference type="EMBL" id="GMA41266.1"/>
    </source>
</evidence>
<dbReference type="InterPro" id="IPR045087">
    <property type="entry name" value="Cu-oxidase_fam"/>
</dbReference>
<evidence type="ECO:0000256" key="4">
    <source>
        <dbReference type="ARBA" id="ARBA00011233"/>
    </source>
</evidence>
<evidence type="ECO:0000256" key="2">
    <source>
        <dbReference type="ARBA" id="ARBA00001973"/>
    </source>
</evidence>
<evidence type="ECO:0000256" key="12">
    <source>
        <dbReference type="SAM" id="MobiDB-lite"/>
    </source>
</evidence>
<feature type="transmembrane region" description="Helical" evidence="13">
    <location>
        <begin position="139"/>
        <end position="160"/>
    </location>
</feature>
<evidence type="ECO:0000259" key="14">
    <source>
        <dbReference type="Pfam" id="PF07732"/>
    </source>
</evidence>
<comment type="cofactor">
    <cofactor evidence="2">
        <name>Cu(2+)</name>
        <dbReference type="ChEBI" id="CHEBI:29036"/>
    </cofactor>
</comment>
<comment type="catalytic activity">
    <reaction evidence="11">
        <text>nitric oxide + Fe(III)-[cytochrome c] + H2O = Fe(II)-[cytochrome c] + nitrite + 2 H(+)</text>
        <dbReference type="Rhea" id="RHEA:15233"/>
        <dbReference type="Rhea" id="RHEA-COMP:10350"/>
        <dbReference type="Rhea" id="RHEA-COMP:14399"/>
        <dbReference type="ChEBI" id="CHEBI:15377"/>
        <dbReference type="ChEBI" id="CHEBI:15378"/>
        <dbReference type="ChEBI" id="CHEBI:16301"/>
        <dbReference type="ChEBI" id="CHEBI:16480"/>
        <dbReference type="ChEBI" id="CHEBI:29033"/>
        <dbReference type="ChEBI" id="CHEBI:29034"/>
        <dbReference type="EC" id="1.7.2.1"/>
    </reaction>
</comment>
<dbReference type="PRINTS" id="PR00695">
    <property type="entry name" value="CUNO2RDTASE"/>
</dbReference>
<keyword evidence="13" id="KW-0472">Membrane</keyword>
<keyword evidence="13" id="KW-0812">Transmembrane</keyword>
<evidence type="ECO:0000313" key="17">
    <source>
        <dbReference type="Proteomes" id="UP001157126"/>
    </source>
</evidence>
<evidence type="ECO:0000256" key="9">
    <source>
        <dbReference type="ARBA" id="ARBA00023002"/>
    </source>
</evidence>
<dbReference type="InterPro" id="IPR001287">
    <property type="entry name" value="NO2-reductase_Cu"/>
</dbReference>
<feature type="compositionally biased region" description="Low complexity" evidence="12">
    <location>
        <begin position="587"/>
        <end position="604"/>
    </location>
</feature>
<evidence type="ECO:0000256" key="3">
    <source>
        <dbReference type="ARBA" id="ARBA00010609"/>
    </source>
</evidence>
<dbReference type="PANTHER" id="PTHR11709">
    <property type="entry name" value="MULTI-COPPER OXIDASE"/>
    <property type="match status" value="1"/>
</dbReference>
<comment type="subunit">
    <text evidence="4">Homotrimer.</text>
</comment>
<dbReference type="CDD" id="cd04208">
    <property type="entry name" value="CuRO_2_CuNIR"/>
    <property type="match status" value="1"/>
</dbReference>
<evidence type="ECO:0000256" key="8">
    <source>
        <dbReference type="ARBA" id="ARBA00022737"/>
    </source>
</evidence>
<comment type="cofactor">
    <cofactor evidence="1">
        <name>Cu(+)</name>
        <dbReference type="ChEBI" id="CHEBI:49552"/>
    </cofactor>
</comment>
<dbReference type="Pfam" id="PF07732">
    <property type="entry name" value="Cu-oxidase_3"/>
    <property type="match status" value="1"/>
</dbReference>
<feature type="transmembrane region" description="Helical" evidence="13">
    <location>
        <begin position="307"/>
        <end position="328"/>
    </location>
</feature>
<feature type="transmembrane region" description="Helical" evidence="13">
    <location>
        <begin position="374"/>
        <end position="393"/>
    </location>
</feature>
<feature type="transmembrane region" description="Helical" evidence="13">
    <location>
        <begin position="109"/>
        <end position="127"/>
    </location>
</feature>
<feature type="transmembrane region" description="Helical" evidence="13">
    <location>
        <begin position="180"/>
        <end position="200"/>
    </location>
</feature>
<feature type="transmembrane region" description="Helical" evidence="13">
    <location>
        <begin position="41"/>
        <end position="62"/>
    </location>
</feature>
<accession>A0ABQ6IW23</accession>
<keyword evidence="8" id="KW-0677">Repeat</keyword>
<dbReference type="InterPro" id="IPR008972">
    <property type="entry name" value="Cupredoxin"/>
</dbReference>
<evidence type="ECO:0000256" key="1">
    <source>
        <dbReference type="ARBA" id="ARBA00001960"/>
    </source>
</evidence>